<comment type="caution">
    <text evidence="1">The sequence shown here is derived from an EMBL/GenBank/DDBJ whole genome shotgun (WGS) entry which is preliminary data.</text>
</comment>
<sequence>MDASNSIITINTLPSRDLMNCVILPLSMLPPLMTAPPVPLGQRMVSLSQLPCPVFTNKQVIQAHSKQIKHNVGIGSLGVPIPGVHV</sequence>
<dbReference type="Proteomes" id="UP001281761">
    <property type="component" value="Unassembled WGS sequence"/>
</dbReference>
<reference evidence="1 2" key="1">
    <citation type="journal article" date="2022" name="bioRxiv">
        <title>Genomics of Preaxostyla Flagellates Illuminates Evolutionary Transitions and the Path Towards Mitochondrial Loss.</title>
        <authorList>
            <person name="Novak L.V.F."/>
            <person name="Treitli S.C."/>
            <person name="Pyrih J."/>
            <person name="Halakuc P."/>
            <person name="Pipaliya S.V."/>
            <person name="Vacek V."/>
            <person name="Brzon O."/>
            <person name="Soukal P."/>
            <person name="Eme L."/>
            <person name="Dacks J.B."/>
            <person name="Karnkowska A."/>
            <person name="Elias M."/>
            <person name="Hampl V."/>
        </authorList>
    </citation>
    <scope>NUCLEOTIDE SEQUENCE [LARGE SCALE GENOMIC DNA]</scope>
    <source>
        <strain evidence="1">NAU3</strain>
        <tissue evidence="1">Gut</tissue>
    </source>
</reference>
<protein>
    <submittedName>
        <fullName evidence="1">Uncharacterized protein</fullName>
    </submittedName>
</protein>
<proteinExistence type="predicted"/>
<keyword evidence="2" id="KW-1185">Reference proteome</keyword>
<gene>
    <name evidence="1" type="ORF">BLNAU_2462</name>
</gene>
<evidence type="ECO:0000313" key="2">
    <source>
        <dbReference type="Proteomes" id="UP001281761"/>
    </source>
</evidence>
<accession>A0ABQ9YGB5</accession>
<organism evidence="1 2">
    <name type="scientific">Blattamonas nauphoetae</name>
    <dbReference type="NCBI Taxonomy" id="2049346"/>
    <lineage>
        <taxon>Eukaryota</taxon>
        <taxon>Metamonada</taxon>
        <taxon>Preaxostyla</taxon>
        <taxon>Oxymonadida</taxon>
        <taxon>Blattamonas</taxon>
    </lineage>
</organism>
<dbReference type="EMBL" id="JARBJD010000010">
    <property type="protein sequence ID" value="KAK2962629.1"/>
    <property type="molecule type" value="Genomic_DNA"/>
</dbReference>
<evidence type="ECO:0000313" key="1">
    <source>
        <dbReference type="EMBL" id="KAK2962629.1"/>
    </source>
</evidence>
<name>A0ABQ9YGB5_9EUKA</name>